<keyword evidence="19" id="KW-0449">Lipoprotein</keyword>
<dbReference type="InterPro" id="IPR008266">
    <property type="entry name" value="Tyr_kinase_AS"/>
</dbReference>
<dbReference type="InterPro" id="IPR001806">
    <property type="entry name" value="Small_GTPase"/>
</dbReference>
<dbReference type="PANTHER" id="PTHR24416">
    <property type="entry name" value="TYROSINE-PROTEIN KINASE RECEPTOR"/>
    <property type="match status" value="1"/>
</dbReference>
<comment type="similarity">
    <text evidence="2">Belongs to the small GTPase superfamily. Rab family.</text>
</comment>
<dbReference type="PROSITE" id="PS51419">
    <property type="entry name" value="RAB"/>
    <property type="match status" value="1"/>
</dbReference>
<evidence type="ECO:0000256" key="9">
    <source>
        <dbReference type="ARBA" id="ARBA00022737"/>
    </source>
</evidence>
<dbReference type="PROSITE" id="PS51420">
    <property type="entry name" value="RHO"/>
    <property type="match status" value="1"/>
</dbReference>
<keyword evidence="27" id="KW-1185">Reference proteome</keyword>
<dbReference type="PRINTS" id="PR00109">
    <property type="entry name" value="TYRKINASE"/>
</dbReference>
<evidence type="ECO:0000256" key="23">
    <source>
        <dbReference type="SAM" id="SignalP"/>
    </source>
</evidence>
<dbReference type="GO" id="GO:0015031">
    <property type="term" value="P:protein transport"/>
    <property type="evidence" value="ECO:0007669"/>
    <property type="project" value="UniProtKB-KW"/>
</dbReference>
<dbReference type="SMART" id="SM00177">
    <property type="entry name" value="ARF"/>
    <property type="match status" value="1"/>
</dbReference>
<dbReference type="InterPro" id="IPR027417">
    <property type="entry name" value="P-loop_NTPase"/>
</dbReference>
<dbReference type="GO" id="GO:0016477">
    <property type="term" value="P:cell migration"/>
    <property type="evidence" value="ECO:0007669"/>
    <property type="project" value="TreeGrafter"/>
</dbReference>
<dbReference type="NCBIfam" id="TIGR00231">
    <property type="entry name" value="small_GTP"/>
    <property type="match status" value="1"/>
</dbReference>
<dbReference type="InterPro" id="IPR005225">
    <property type="entry name" value="Small_GTP-bd"/>
</dbReference>
<dbReference type="Gene3D" id="3.40.50.300">
    <property type="entry name" value="P-loop containing nucleotide triphosphate hydrolases"/>
    <property type="match status" value="1"/>
</dbReference>
<keyword evidence="7" id="KW-0808">Transferase</keyword>
<evidence type="ECO:0000313" key="26">
    <source>
        <dbReference type="EMBL" id="KAJ3584892.1"/>
    </source>
</evidence>
<evidence type="ECO:0000256" key="14">
    <source>
        <dbReference type="ARBA" id="ARBA00022989"/>
    </source>
</evidence>
<evidence type="ECO:0000256" key="21">
    <source>
        <dbReference type="SAM" id="MobiDB-lite"/>
    </source>
</evidence>
<keyword evidence="20" id="KW-0636">Prenylation</keyword>
<keyword evidence="16 22" id="KW-0472">Membrane</keyword>
<evidence type="ECO:0000259" key="24">
    <source>
        <dbReference type="PROSITE" id="PS50011"/>
    </source>
</evidence>
<dbReference type="Pfam" id="PF07714">
    <property type="entry name" value="PK_Tyr_Ser-Thr"/>
    <property type="match status" value="1"/>
</dbReference>
<evidence type="ECO:0000256" key="20">
    <source>
        <dbReference type="ARBA" id="ARBA00023289"/>
    </source>
</evidence>
<dbReference type="PROSITE" id="PS50011">
    <property type="entry name" value="PROTEIN_KINASE_DOM"/>
    <property type="match status" value="1"/>
</dbReference>
<evidence type="ECO:0000256" key="17">
    <source>
        <dbReference type="ARBA" id="ARBA00023137"/>
    </source>
</evidence>
<dbReference type="GO" id="GO:0043066">
    <property type="term" value="P:negative regulation of apoptotic process"/>
    <property type="evidence" value="ECO:0007669"/>
    <property type="project" value="TreeGrafter"/>
</dbReference>
<evidence type="ECO:0000256" key="10">
    <source>
        <dbReference type="ARBA" id="ARBA00022741"/>
    </source>
</evidence>
<dbReference type="Gene3D" id="3.30.200.20">
    <property type="entry name" value="Phosphorylase Kinase, domain 1"/>
    <property type="match status" value="1"/>
</dbReference>
<dbReference type="SUPFAM" id="SSF56112">
    <property type="entry name" value="Protein kinase-like (PK-like)"/>
    <property type="match status" value="1"/>
</dbReference>
<evidence type="ECO:0000256" key="16">
    <source>
        <dbReference type="ARBA" id="ARBA00023136"/>
    </source>
</evidence>
<dbReference type="GO" id="GO:0005886">
    <property type="term" value="C:plasma membrane"/>
    <property type="evidence" value="ECO:0007669"/>
    <property type="project" value="TreeGrafter"/>
</dbReference>
<dbReference type="InterPro" id="IPR000719">
    <property type="entry name" value="Prot_kinase_dom"/>
</dbReference>
<evidence type="ECO:0000256" key="3">
    <source>
        <dbReference type="ARBA" id="ARBA00008171"/>
    </source>
</evidence>
<reference evidence="26" key="1">
    <citation type="submission" date="2022-07" db="EMBL/GenBank/DDBJ databases">
        <title>Chromosome-level genome of Muraenolepis orangiensis.</title>
        <authorList>
            <person name="Kim J."/>
        </authorList>
    </citation>
    <scope>NUCLEOTIDE SEQUENCE</scope>
    <source>
        <strain evidence="26">KU_S4_2022</strain>
        <tissue evidence="26">Muscle</tissue>
    </source>
</reference>
<dbReference type="SMART" id="SM01411">
    <property type="entry name" value="Ephrin_rec_like"/>
    <property type="match status" value="1"/>
</dbReference>
<evidence type="ECO:0000256" key="11">
    <source>
        <dbReference type="ARBA" id="ARBA00022777"/>
    </source>
</evidence>
<dbReference type="GO" id="GO:0003924">
    <property type="term" value="F:GTPase activity"/>
    <property type="evidence" value="ECO:0007669"/>
    <property type="project" value="InterPro"/>
</dbReference>
<dbReference type="PRINTS" id="PR00449">
    <property type="entry name" value="RASTRNSFRMNG"/>
</dbReference>
<organism evidence="26 27">
    <name type="scientific">Muraenolepis orangiensis</name>
    <name type="common">Patagonian moray cod</name>
    <dbReference type="NCBI Taxonomy" id="630683"/>
    <lineage>
        <taxon>Eukaryota</taxon>
        <taxon>Metazoa</taxon>
        <taxon>Chordata</taxon>
        <taxon>Craniata</taxon>
        <taxon>Vertebrata</taxon>
        <taxon>Euteleostomi</taxon>
        <taxon>Actinopterygii</taxon>
        <taxon>Neopterygii</taxon>
        <taxon>Teleostei</taxon>
        <taxon>Neoteleostei</taxon>
        <taxon>Acanthomorphata</taxon>
        <taxon>Zeiogadaria</taxon>
        <taxon>Gadariae</taxon>
        <taxon>Gadiformes</taxon>
        <taxon>Muraenolepidoidei</taxon>
        <taxon>Muraenolepididae</taxon>
        <taxon>Muraenolepis</taxon>
    </lineage>
</organism>
<feature type="signal peptide" evidence="23">
    <location>
        <begin position="1"/>
        <end position="17"/>
    </location>
</feature>
<dbReference type="SMART" id="SM00174">
    <property type="entry name" value="RHO"/>
    <property type="match status" value="1"/>
</dbReference>
<evidence type="ECO:0000259" key="25">
    <source>
        <dbReference type="PROSITE" id="PS51550"/>
    </source>
</evidence>
<evidence type="ECO:0000256" key="7">
    <source>
        <dbReference type="ARBA" id="ARBA00022679"/>
    </source>
</evidence>
<keyword evidence="18" id="KW-0675">Receptor</keyword>
<evidence type="ECO:0000256" key="18">
    <source>
        <dbReference type="ARBA" id="ARBA00023170"/>
    </source>
</evidence>
<evidence type="ECO:0000256" key="13">
    <source>
        <dbReference type="ARBA" id="ARBA00022927"/>
    </source>
</evidence>
<dbReference type="InterPro" id="IPR011641">
    <property type="entry name" value="Tyr-kin_ephrin_A/B_rcpt-like"/>
</dbReference>
<keyword evidence="12" id="KW-0067">ATP-binding</keyword>
<keyword evidence="10" id="KW-0547">Nucleotide-binding</keyword>
<dbReference type="Proteomes" id="UP001148018">
    <property type="component" value="Unassembled WGS sequence"/>
</dbReference>
<dbReference type="InterPro" id="IPR009030">
    <property type="entry name" value="Growth_fac_rcpt_cys_sf"/>
</dbReference>
<dbReference type="OrthoDB" id="98077at2759"/>
<dbReference type="GO" id="GO:0007399">
    <property type="term" value="P:nervous system development"/>
    <property type="evidence" value="ECO:0007669"/>
    <property type="project" value="TreeGrafter"/>
</dbReference>
<dbReference type="Gene3D" id="2.10.50.10">
    <property type="entry name" value="Tumor Necrosis Factor Receptor, subunit A, domain 2"/>
    <property type="match status" value="1"/>
</dbReference>
<dbReference type="GO" id="GO:0051897">
    <property type="term" value="P:positive regulation of phosphatidylinositol 3-kinase/protein kinase B signal transduction"/>
    <property type="evidence" value="ECO:0007669"/>
    <property type="project" value="TreeGrafter"/>
</dbReference>
<name>A0A9Q0I2Z8_9TELE</name>
<proteinExistence type="inferred from homology"/>
<feature type="transmembrane region" description="Helical" evidence="22">
    <location>
        <begin position="339"/>
        <end position="364"/>
    </location>
</feature>
<comment type="caution">
    <text evidence="26">The sequence shown here is derived from an EMBL/GenBank/DDBJ whole genome shotgun (WGS) entry which is preliminary data.</text>
</comment>
<accession>A0A9Q0I2Z8</accession>
<dbReference type="InterPro" id="IPR050122">
    <property type="entry name" value="RTK"/>
</dbReference>
<dbReference type="Pfam" id="PF00071">
    <property type="entry name" value="Ras"/>
    <property type="match status" value="1"/>
</dbReference>
<dbReference type="SMART" id="SM00173">
    <property type="entry name" value="RAS"/>
    <property type="match status" value="1"/>
</dbReference>
<feature type="region of interest" description="Disordered" evidence="21">
    <location>
        <begin position="886"/>
        <end position="911"/>
    </location>
</feature>
<keyword evidence="11" id="KW-0418">Kinase</keyword>
<feature type="domain" description="Eph LBD" evidence="25">
    <location>
        <begin position="22"/>
        <end position="193"/>
    </location>
</feature>
<dbReference type="EMBL" id="JANIIK010000118">
    <property type="protein sequence ID" value="KAJ3584892.1"/>
    <property type="molecule type" value="Genomic_DNA"/>
</dbReference>
<dbReference type="CDD" id="cd01869">
    <property type="entry name" value="Rab1_Ypt1"/>
    <property type="match status" value="1"/>
</dbReference>
<comment type="subcellular location">
    <subcellularLocation>
        <location evidence="1">Membrane</location>
        <topology evidence="1">Single-pass type I membrane protein</topology>
    </subcellularLocation>
</comment>
<keyword evidence="23" id="KW-0732">Signal</keyword>
<dbReference type="FunFam" id="2.10.50.10:FF:000001">
    <property type="entry name" value="Ephrin type-A receptor 5"/>
    <property type="match status" value="1"/>
</dbReference>
<dbReference type="SUPFAM" id="SSF57184">
    <property type="entry name" value="Growth factor receptor domain"/>
    <property type="match status" value="1"/>
</dbReference>
<evidence type="ECO:0000256" key="5">
    <source>
        <dbReference type="ARBA" id="ARBA00022448"/>
    </source>
</evidence>
<evidence type="ECO:0000256" key="6">
    <source>
        <dbReference type="ARBA" id="ARBA00022553"/>
    </source>
</evidence>
<dbReference type="SUPFAM" id="SSF49785">
    <property type="entry name" value="Galactose-binding domain-like"/>
    <property type="match status" value="1"/>
</dbReference>
<keyword evidence="9" id="KW-0677">Repeat</keyword>
<dbReference type="AlphaFoldDB" id="A0A9Q0I2Z8"/>
<dbReference type="PROSITE" id="PS51417">
    <property type="entry name" value="ARF"/>
    <property type="match status" value="1"/>
</dbReference>
<evidence type="ECO:0000256" key="19">
    <source>
        <dbReference type="ARBA" id="ARBA00023288"/>
    </source>
</evidence>
<dbReference type="CDD" id="cd00192">
    <property type="entry name" value="PTKc"/>
    <property type="match status" value="1"/>
</dbReference>
<dbReference type="GO" id="GO:0005524">
    <property type="term" value="F:ATP binding"/>
    <property type="evidence" value="ECO:0007669"/>
    <property type="project" value="UniProtKB-KW"/>
</dbReference>
<dbReference type="GO" id="GO:0006909">
    <property type="term" value="P:phagocytosis"/>
    <property type="evidence" value="ECO:0007669"/>
    <property type="project" value="TreeGrafter"/>
</dbReference>
<dbReference type="GO" id="GO:0007169">
    <property type="term" value="P:cell surface receptor protein tyrosine kinase signaling pathway"/>
    <property type="evidence" value="ECO:0007669"/>
    <property type="project" value="TreeGrafter"/>
</dbReference>
<feature type="chain" id="PRO_5040490876" description="receptor protein-tyrosine kinase" evidence="23">
    <location>
        <begin position="18"/>
        <end position="911"/>
    </location>
</feature>
<dbReference type="EC" id="2.7.10.1" evidence="4"/>
<dbReference type="FunFam" id="3.40.50.300:FF:000069">
    <property type="entry name" value="Ras GTP-binding protein YPT1"/>
    <property type="match status" value="1"/>
</dbReference>
<evidence type="ECO:0000256" key="15">
    <source>
        <dbReference type="ARBA" id="ARBA00023134"/>
    </source>
</evidence>
<dbReference type="InterPro" id="IPR020635">
    <property type="entry name" value="Tyr_kinase_cat_dom"/>
</dbReference>
<dbReference type="GO" id="GO:0001779">
    <property type="term" value="P:natural killer cell differentiation"/>
    <property type="evidence" value="ECO:0007669"/>
    <property type="project" value="TreeGrafter"/>
</dbReference>
<dbReference type="PROSITE" id="PS00109">
    <property type="entry name" value="PROTEIN_KINASE_TYR"/>
    <property type="match status" value="1"/>
</dbReference>
<comment type="similarity">
    <text evidence="3">Belongs to the protein kinase superfamily. TKL Ser/Thr protein kinase family. ROCO subfamily.</text>
</comment>
<evidence type="ECO:0000256" key="12">
    <source>
        <dbReference type="ARBA" id="ARBA00022840"/>
    </source>
</evidence>
<dbReference type="InterPro" id="IPR008979">
    <property type="entry name" value="Galactose-bd-like_sf"/>
</dbReference>
<dbReference type="InterPro" id="IPR011009">
    <property type="entry name" value="Kinase-like_dom_sf"/>
</dbReference>
<dbReference type="SMART" id="SM00176">
    <property type="entry name" value="RAN"/>
    <property type="match status" value="1"/>
</dbReference>
<dbReference type="PROSITE" id="PS51421">
    <property type="entry name" value="RAS"/>
    <property type="match status" value="1"/>
</dbReference>
<keyword evidence="13" id="KW-0653">Protein transport</keyword>
<evidence type="ECO:0000256" key="22">
    <source>
        <dbReference type="SAM" id="Phobius"/>
    </source>
</evidence>
<dbReference type="FunFam" id="1.10.510.10:FF:000089">
    <property type="entry name" value="Tyrosine-protein kinase receptor TYRO3"/>
    <property type="match status" value="1"/>
</dbReference>
<dbReference type="SMART" id="SM00615">
    <property type="entry name" value="EPH_lbd"/>
    <property type="match status" value="1"/>
</dbReference>
<dbReference type="InterPro" id="IPR001090">
    <property type="entry name" value="Ephrin_rcpt_lig-bd_dom"/>
</dbReference>
<protein>
    <recommendedName>
        <fullName evidence="4">receptor protein-tyrosine kinase</fullName>
        <ecNumber evidence="4">2.7.10.1</ecNumber>
    </recommendedName>
</protein>
<dbReference type="GO" id="GO:0030168">
    <property type="term" value="P:platelet activation"/>
    <property type="evidence" value="ECO:0007669"/>
    <property type="project" value="TreeGrafter"/>
</dbReference>
<dbReference type="GO" id="GO:0005525">
    <property type="term" value="F:GTP binding"/>
    <property type="evidence" value="ECO:0007669"/>
    <property type="project" value="UniProtKB-KW"/>
</dbReference>
<evidence type="ECO:0000256" key="8">
    <source>
        <dbReference type="ARBA" id="ARBA00022692"/>
    </source>
</evidence>
<keyword evidence="8 22" id="KW-0812">Transmembrane</keyword>
<sequence>MMPEVLCVWVLFLGCSAQAPPEEVELFNSRKQTQLQWTSEPSMEWGNLNMRLNSETYAVFQGCLPGGRRRTLLSPWIPRADAHQLLLDIRFALAKEPSDQVRPLGVHLVASELPLTQFDGRAREVLSLRATEPFPESVDLGHMGDHVSRNLSLPLGSLQAGRKGFHLGFSYSGTCAFVVSVRLYYRRCPGFVAGLAGFAGAAAGSEKPERGACVDGAAGGPLASAPEARCLEAGVWGPLQGECVCVPGYERVGETCAACRRGFYKPANESGACRPCPTSSSTAGEGAEECHCLDGYYRLTSDPGSWGCTRKVPVTVTATPSSNVSGLDGSPLRESPAPLLGMTAGLVGGLLLLLALVLVVGLAVRRRAVAKPTPHQQVELLPWNPSVTFGLLDAPPQSRPVLGNVVLHPEGQWLGAHEDPLLANLRDTLVERSRLTLGKELGKGLYSPQDLHEFIKEAEIMKTFDHDNVVRLLGWAMFVPHQSLLRFMVDIAAGMEYLSSQGFIHRDLAARNCMLGDSHRVCVADFGLSKKINSGNYYRQKVAVRVPIKWMAMESLSESIYTTKSDVWSFGVTMWEIVSRGRSPYPGVQNHELLHLLAGGQRLRQPEDCDDKLYETMRTCWHGDPSERPGFAELGRALRELLSLLPPLEAFQEDHYINQGLGGPGERGCVTGPLSFVTSWRPETFYALAKTPTRRDVTARRVVSYSLYFESCWSTDYLFKLLLIGDSGVGKSCLLLRFADDTYTESYISTIGVDFKIRTIELDGKTIKLQIWDTAGQERFRTITSSYYRGAHGIIVVYDVTDQESYNNVKQWLQEIDRYASENVNKLLVGNKCDLTTKKVVDYTTAKEFADSLAIPFLETSAKNATNVEQAFMTMAAEIKKRMGPGATAGGDKPNLKIDSTPVRQSGGGCC</sequence>
<dbReference type="Gene3D" id="1.10.510.10">
    <property type="entry name" value="Transferase(Phosphotransferase) domain 1"/>
    <property type="match status" value="1"/>
</dbReference>
<keyword evidence="17" id="KW-0829">Tyrosine-protein kinase</keyword>
<dbReference type="PROSITE" id="PS51550">
    <property type="entry name" value="EPH_LBD"/>
    <property type="match status" value="1"/>
</dbReference>
<keyword evidence="5" id="KW-0813">Transport</keyword>
<dbReference type="SUPFAM" id="SSF52540">
    <property type="entry name" value="P-loop containing nucleoside triphosphate hydrolases"/>
    <property type="match status" value="1"/>
</dbReference>
<dbReference type="GO" id="GO:0043235">
    <property type="term" value="C:receptor complex"/>
    <property type="evidence" value="ECO:0007669"/>
    <property type="project" value="TreeGrafter"/>
</dbReference>
<dbReference type="Gene3D" id="2.60.120.260">
    <property type="entry name" value="Galactose-binding domain-like"/>
    <property type="match status" value="1"/>
</dbReference>
<dbReference type="InterPro" id="IPR057289">
    <property type="entry name" value="Rab1/Ypt1"/>
</dbReference>
<dbReference type="Pfam" id="PF07699">
    <property type="entry name" value="Ephrin_rec_like"/>
    <property type="match status" value="1"/>
</dbReference>
<dbReference type="GO" id="GO:0004714">
    <property type="term" value="F:transmembrane receptor protein tyrosine kinase activity"/>
    <property type="evidence" value="ECO:0007669"/>
    <property type="project" value="UniProtKB-EC"/>
</dbReference>
<evidence type="ECO:0000256" key="2">
    <source>
        <dbReference type="ARBA" id="ARBA00006270"/>
    </source>
</evidence>
<dbReference type="SMART" id="SM00175">
    <property type="entry name" value="RAB"/>
    <property type="match status" value="1"/>
</dbReference>
<evidence type="ECO:0000256" key="1">
    <source>
        <dbReference type="ARBA" id="ARBA00004479"/>
    </source>
</evidence>
<evidence type="ECO:0000256" key="4">
    <source>
        <dbReference type="ARBA" id="ARBA00011902"/>
    </source>
</evidence>
<evidence type="ECO:0000313" key="27">
    <source>
        <dbReference type="Proteomes" id="UP001148018"/>
    </source>
</evidence>
<feature type="domain" description="Protein kinase" evidence="24">
    <location>
        <begin position="336"/>
        <end position="642"/>
    </location>
</feature>
<gene>
    <name evidence="26" type="ORF">NHX12_013615</name>
</gene>
<keyword evidence="6" id="KW-0597">Phosphoprotein</keyword>
<dbReference type="InterPro" id="IPR001245">
    <property type="entry name" value="Ser-Thr/Tyr_kinase_cat_dom"/>
</dbReference>
<keyword evidence="14 22" id="KW-1133">Transmembrane helix</keyword>
<dbReference type="PANTHER" id="PTHR24416:SF323">
    <property type="entry name" value="TYROSINE-PROTEIN KINASE RECEPTOR UFO"/>
    <property type="match status" value="1"/>
</dbReference>
<dbReference type="SMART" id="SM00219">
    <property type="entry name" value="TyrKc"/>
    <property type="match status" value="1"/>
</dbReference>
<keyword evidence="15" id="KW-0342">GTP-binding</keyword>